<evidence type="ECO:0000256" key="4">
    <source>
        <dbReference type="ARBA" id="ARBA00022448"/>
    </source>
</evidence>
<keyword evidence="11 18" id="KW-1133">Transmembrane helix</keyword>
<feature type="transmembrane region" description="Helical" evidence="18">
    <location>
        <begin position="107"/>
        <end position="130"/>
    </location>
</feature>
<dbReference type="InterPro" id="IPR027387">
    <property type="entry name" value="Cytb/b6-like_sf"/>
</dbReference>
<dbReference type="InterPro" id="IPR048259">
    <property type="entry name" value="Cytochrome_b_N_euk/bac"/>
</dbReference>
<evidence type="ECO:0000256" key="14">
    <source>
        <dbReference type="ARBA" id="ARBA00023128"/>
    </source>
</evidence>
<dbReference type="GO" id="GO:0006122">
    <property type="term" value="P:mitochondrial electron transport, ubiquinol to cytochrome c"/>
    <property type="evidence" value="ECO:0007669"/>
    <property type="project" value="TreeGrafter"/>
</dbReference>
<keyword evidence="15 18" id="KW-0472">Membrane</keyword>
<feature type="binding site" description="axial binding residue" evidence="17">
    <location>
        <position position="193"/>
    </location>
    <ligand>
        <name>heme b</name>
        <dbReference type="ChEBI" id="CHEBI:60344"/>
        <label>b566</label>
    </ligand>
    <ligandPart>
        <name>Fe</name>
        <dbReference type="ChEBI" id="CHEBI:18248"/>
    </ligandPart>
</feature>
<feature type="transmembrane region" description="Helical" evidence="18">
    <location>
        <begin position="345"/>
        <end position="366"/>
    </location>
</feature>
<dbReference type="CDD" id="cd00284">
    <property type="entry name" value="Cytochrome_b_N"/>
    <property type="match status" value="1"/>
</dbReference>
<keyword evidence="7 18" id="KW-0812">Transmembrane</keyword>
<feature type="binding site" description="axial binding residue" evidence="17">
    <location>
        <position position="94"/>
    </location>
    <ligand>
        <name>heme b</name>
        <dbReference type="ChEBI" id="CHEBI:60344"/>
        <label>b566</label>
    </ligand>
    <ligandPart>
        <name>Fe</name>
        <dbReference type="ChEBI" id="CHEBI:18248"/>
    </ligandPart>
</feature>
<keyword evidence="9" id="KW-0999">Mitochondrion inner membrane</keyword>
<evidence type="ECO:0000256" key="13">
    <source>
        <dbReference type="ARBA" id="ARBA00023075"/>
    </source>
</evidence>
<feature type="transmembrane region" description="Helical" evidence="18">
    <location>
        <begin position="226"/>
        <end position="247"/>
    </location>
</feature>
<dbReference type="PROSITE" id="PS51003">
    <property type="entry name" value="CYTB_CTER"/>
    <property type="match status" value="1"/>
</dbReference>
<evidence type="ECO:0000256" key="1">
    <source>
        <dbReference type="ARBA" id="ARBA00002566"/>
    </source>
</evidence>
<feature type="transmembrane region" description="Helical" evidence="18">
    <location>
        <begin position="175"/>
        <end position="197"/>
    </location>
</feature>
<comment type="similarity">
    <text evidence="18">Belongs to the cytochrome b family.</text>
</comment>
<evidence type="ECO:0000256" key="17">
    <source>
        <dbReference type="PIRSR" id="PIRSR038885-2"/>
    </source>
</evidence>
<dbReference type="Pfam" id="PF00032">
    <property type="entry name" value="Cytochrom_B_C"/>
    <property type="match status" value="1"/>
</dbReference>
<dbReference type="PANTHER" id="PTHR19271">
    <property type="entry name" value="CYTOCHROME B"/>
    <property type="match status" value="1"/>
</dbReference>
<proteinExistence type="inferred from homology"/>
<feature type="binding site" description="axial binding residue" evidence="17">
    <location>
        <position position="179"/>
    </location>
    <ligand>
        <name>heme b</name>
        <dbReference type="ChEBI" id="CHEBI:60344"/>
        <label>b562</label>
    </ligand>
    <ligandPart>
        <name>Fe</name>
        <dbReference type="ChEBI" id="CHEBI:18248"/>
    </ligandPart>
</feature>
<organism evidence="21">
    <name type="scientific">Styela clava</name>
    <name type="common">Sea squirt</name>
    <dbReference type="NCBI Taxonomy" id="7725"/>
    <lineage>
        <taxon>Eukaryota</taxon>
        <taxon>Metazoa</taxon>
        <taxon>Chordata</taxon>
        <taxon>Tunicata</taxon>
        <taxon>Ascidiacea</taxon>
        <taxon>Stolidobranchia</taxon>
        <taxon>Styelidae</taxon>
        <taxon>Styela</taxon>
    </lineage>
</organism>
<dbReference type="PIRSF" id="PIRSF038885">
    <property type="entry name" value="COB"/>
    <property type="match status" value="1"/>
</dbReference>
<dbReference type="GO" id="GO:0016491">
    <property type="term" value="F:oxidoreductase activity"/>
    <property type="evidence" value="ECO:0007669"/>
    <property type="project" value="UniProtKB-UniRule"/>
</dbReference>
<geneLocation type="mitochondrion" evidence="21"/>
<dbReference type="GO" id="GO:0046872">
    <property type="term" value="F:metal ion binding"/>
    <property type="evidence" value="ECO:0007669"/>
    <property type="project" value="UniProtKB-UniRule"/>
</dbReference>
<feature type="binding site" description="axial binding residue" evidence="17">
    <location>
        <position position="80"/>
    </location>
    <ligand>
        <name>heme b</name>
        <dbReference type="ChEBI" id="CHEBI:60344"/>
        <label>b562</label>
    </ligand>
    <ligandPart>
        <name>Fe</name>
        <dbReference type="ChEBI" id="CHEBI:18248"/>
    </ligandPart>
</feature>
<keyword evidence="5 17" id="KW-0349">Heme</keyword>
<evidence type="ECO:0000313" key="21">
    <source>
        <dbReference type="EMBL" id="CDM98923.1"/>
    </source>
</evidence>
<dbReference type="InterPro" id="IPR005798">
    <property type="entry name" value="Cyt_b/b6_C"/>
</dbReference>
<evidence type="ECO:0000256" key="9">
    <source>
        <dbReference type="ARBA" id="ARBA00022792"/>
    </source>
</evidence>
<dbReference type="Pfam" id="PF00033">
    <property type="entry name" value="Cytochrome_B"/>
    <property type="match status" value="1"/>
</dbReference>
<dbReference type="GO" id="GO:0005743">
    <property type="term" value="C:mitochondrial inner membrane"/>
    <property type="evidence" value="ECO:0007669"/>
    <property type="project" value="UniProtKB-SubCell"/>
</dbReference>
<keyword evidence="4 18" id="KW-0813">Transport</keyword>
<evidence type="ECO:0000256" key="6">
    <source>
        <dbReference type="ARBA" id="ARBA00022660"/>
    </source>
</evidence>
<evidence type="ECO:0000256" key="16">
    <source>
        <dbReference type="PIRSR" id="PIRSR038885-1"/>
    </source>
</evidence>
<dbReference type="EMBL" id="HG931920">
    <property type="protein sequence ID" value="CDM98923.1"/>
    <property type="molecule type" value="Genomic_DNA"/>
</dbReference>
<feature type="transmembrane region" description="Helical" evidence="18">
    <location>
        <begin position="34"/>
        <end position="54"/>
    </location>
</feature>
<evidence type="ECO:0000256" key="7">
    <source>
        <dbReference type="ARBA" id="ARBA00022692"/>
    </source>
</evidence>
<dbReference type="InterPro" id="IPR048260">
    <property type="entry name" value="Cytochrome_b_C_euk/bac"/>
</dbReference>
<evidence type="ECO:0000256" key="15">
    <source>
        <dbReference type="ARBA" id="ARBA00023136"/>
    </source>
</evidence>
<evidence type="ECO:0000256" key="18">
    <source>
        <dbReference type="RuleBase" id="RU362117"/>
    </source>
</evidence>
<evidence type="ECO:0000256" key="2">
    <source>
        <dbReference type="ARBA" id="ARBA00004448"/>
    </source>
</evidence>
<dbReference type="InterPro" id="IPR016174">
    <property type="entry name" value="Di-haem_cyt_TM"/>
</dbReference>
<comment type="function">
    <text evidence="1 18">Component of the ubiquinol-cytochrome c reductase complex (complex III or cytochrome b-c1 complex) that is part of the mitochondrial respiratory chain. The b-c1 complex mediates electron transfer from ubiquinol to cytochrome c. Contributes to the generation of a proton gradient across the mitochondrial membrane that is then used for ATP synthesis.</text>
</comment>
<dbReference type="SUPFAM" id="SSF81342">
    <property type="entry name" value="Transmembrane di-heme cytochromes"/>
    <property type="match status" value="1"/>
</dbReference>
<dbReference type="InterPro" id="IPR005797">
    <property type="entry name" value="Cyt_b/b6_N"/>
</dbReference>
<feature type="transmembrane region" description="Helical" evidence="18">
    <location>
        <begin position="74"/>
        <end position="95"/>
    </location>
</feature>
<evidence type="ECO:0000256" key="11">
    <source>
        <dbReference type="ARBA" id="ARBA00022989"/>
    </source>
</evidence>
<keyword evidence="13" id="KW-0830">Ubiquinone</keyword>
<keyword evidence="12 17" id="KW-0408">Iron</keyword>
<evidence type="ECO:0000256" key="8">
    <source>
        <dbReference type="ARBA" id="ARBA00022723"/>
    </source>
</evidence>
<evidence type="ECO:0000259" key="19">
    <source>
        <dbReference type="PROSITE" id="PS51002"/>
    </source>
</evidence>
<evidence type="ECO:0000259" key="20">
    <source>
        <dbReference type="PROSITE" id="PS51003"/>
    </source>
</evidence>
<dbReference type="SUPFAM" id="SSF81648">
    <property type="entry name" value="a domain/subunit of cytochrome bc1 complex (Ubiquinol-cytochrome c reductase)"/>
    <property type="match status" value="1"/>
</dbReference>
<keyword evidence="10 18" id="KW-0249">Electron transport</keyword>
<dbReference type="InterPro" id="IPR030689">
    <property type="entry name" value="Cytochrome_b"/>
</dbReference>
<comment type="subcellular location">
    <subcellularLocation>
        <location evidence="2">Mitochondrion inner membrane</location>
        <topology evidence="2">Multi-pass membrane protein</topology>
    </subcellularLocation>
</comment>
<accession>A0A024HW84</accession>
<sequence>MLRKNELLKLFLGSFSYLPAPVNISYLWGWGSMTGVVLIMQLVTGLFLSMHYCADASYAFNSIVHIHRDVFFGWCVRSIHMNGASFFLFCIFMHLGRGLYYKSFMNIHTWGVGVILLILSMITSFLGYVLPWGQMSFWGATVITNFLSVIPFYGVDIVNWIWGGFSVGHPTLSRFYTFHFILPFIIVVFSVIHLLFLHRTGSSNPIMLNSNSLKVNFWPYSGLKDLLWFLVMFTLFFLIVFFFPQVFSDPDNFIKANPMVTPVHIKPEWYFLFAYAILRCIPNKTLGVVGLVMSILMLYLLSIINVVVNNTYIKGKQMGYMIVFWIFSINFFVLTWLGGSPVEDPYIFMAQVSSVIYFLCLLVMGIL</sequence>
<dbReference type="Gene3D" id="1.20.810.10">
    <property type="entry name" value="Cytochrome Bc1 Complex, Chain C"/>
    <property type="match status" value="1"/>
</dbReference>
<feature type="transmembrane region" description="Helical" evidence="18">
    <location>
        <begin position="288"/>
        <end position="308"/>
    </location>
</feature>
<dbReference type="GO" id="GO:0045275">
    <property type="term" value="C:respiratory chain complex III"/>
    <property type="evidence" value="ECO:0007669"/>
    <property type="project" value="InterPro"/>
</dbReference>
<dbReference type="CDD" id="cd00290">
    <property type="entry name" value="cytochrome_b_C"/>
    <property type="match status" value="1"/>
</dbReference>
<feature type="domain" description="Cytochrome b/b6 N-terminal region profile" evidence="19">
    <location>
        <begin position="1"/>
        <end position="206"/>
    </location>
</feature>
<evidence type="ECO:0000256" key="12">
    <source>
        <dbReference type="ARBA" id="ARBA00023004"/>
    </source>
</evidence>
<keyword evidence="14 18" id="KW-0496">Mitochondrion</keyword>
<dbReference type="OrthoDB" id="6753971at2759"/>
<feature type="domain" description="Cytochrome b/b6 C-terminal region profile" evidence="20">
    <location>
        <begin position="207"/>
        <end position="367"/>
    </location>
</feature>
<dbReference type="InterPro" id="IPR036150">
    <property type="entry name" value="Cyt_b/b6_C_sf"/>
</dbReference>
<dbReference type="PANTHER" id="PTHR19271:SF16">
    <property type="entry name" value="CYTOCHROME B"/>
    <property type="match status" value="1"/>
</dbReference>
<feature type="binding site" evidence="16">
    <location>
        <position position="198"/>
    </location>
    <ligand>
        <name>a ubiquinone</name>
        <dbReference type="ChEBI" id="CHEBI:16389"/>
    </ligand>
</feature>
<protein>
    <recommendedName>
        <fullName evidence="3 18">Cytochrome b</fullName>
    </recommendedName>
</protein>
<name>A0A024HW84_STYCL</name>
<feature type="transmembrane region" description="Helical" evidence="18">
    <location>
        <begin position="137"/>
        <end position="155"/>
    </location>
</feature>
<keyword evidence="8 17" id="KW-0479">Metal-binding</keyword>
<comment type="cofactor">
    <cofactor evidence="18">
        <name>heme b</name>
        <dbReference type="ChEBI" id="CHEBI:60344"/>
    </cofactor>
    <text evidence="18">Binds 2 heme groups non-covalently.</text>
</comment>
<evidence type="ECO:0000256" key="10">
    <source>
        <dbReference type="ARBA" id="ARBA00022982"/>
    </source>
</evidence>
<keyword evidence="6 18" id="KW-0679">Respiratory chain</keyword>
<gene>
    <name evidence="21" type="primary">cob</name>
</gene>
<evidence type="ECO:0000256" key="3">
    <source>
        <dbReference type="ARBA" id="ARBA00013531"/>
    </source>
</evidence>
<feature type="transmembrane region" description="Helical" evidence="18">
    <location>
        <begin position="320"/>
        <end position="339"/>
    </location>
</feature>
<dbReference type="GO" id="GO:0008121">
    <property type="term" value="F:quinol-cytochrome-c reductase activity"/>
    <property type="evidence" value="ECO:0007669"/>
    <property type="project" value="InterPro"/>
</dbReference>
<evidence type="ECO:0000256" key="5">
    <source>
        <dbReference type="ARBA" id="ARBA00022617"/>
    </source>
</evidence>
<comment type="cofactor">
    <cofactor evidence="17">
        <name>heme</name>
        <dbReference type="ChEBI" id="CHEBI:30413"/>
    </cofactor>
    <text evidence="17">Binds 2 heme groups non-covalently.</text>
</comment>
<dbReference type="PROSITE" id="PS51002">
    <property type="entry name" value="CYTB_NTER"/>
    <property type="match status" value="1"/>
</dbReference>
<reference evidence="21" key="1">
    <citation type="journal article" date="2014" name="Genome Biol. Evol.">
        <title>Ascidian mitogenomics: comparison of evolutionary rates in closely related taxa provides evidence of ongoing speciation events.</title>
        <authorList>
            <person name="Griggio F."/>
            <person name="Voskoboynik A."/>
            <person name="Iannelli F."/>
            <person name="Justy F."/>
            <person name="Tilak M.K."/>
            <person name="Turon X."/>
            <person name="Pesole G."/>
            <person name="Douzery E.J."/>
            <person name="Mastrototaro F."/>
            <person name="Gissi C."/>
        </authorList>
    </citation>
    <scope>NUCLEOTIDE SEQUENCE</scope>
    <source>
        <tissue evidence="21">Muscle</tissue>
    </source>
</reference>
<dbReference type="AlphaFoldDB" id="A0A024HW84"/>